<dbReference type="Proteomes" id="UP000214646">
    <property type="component" value="Unassembled WGS sequence"/>
</dbReference>
<reference evidence="2" key="1">
    <citation type="submission" date="2017-06" db="EMBL/GenBank/DDBJ databases">
        <title>Genome analysis of Fimbriiglobus ruber SP5, the first member of the order Planctomycetales with confirmed chitinolytic capability.</title>
        <authorList>
            <person name="Ravin N.V."/>
            <person name="Rakitin A.L."/>
            <person name="Ivanova A.A."/>
            <person name="Beletsky A.V."/>
            <person name="Kulichevskaya I.S."/>
            <person name="Mardanov A.V."/>
            <person name="Dedysh S.N."/>
        </authorList>
    </citation>
    <scope>NUCLEOTIDE SEQUENCE [LARGE SCALE GENOMIC DNA]</scope>
    <source>
        <strain evidence="2">SP5</strain>
    </source>
</reference>
<proteinExistence type="predicted"/>
<gene>
    <name evidence="1" type="ORF">FRUB_06685</name>
</gene>
<keyword evidence="2" id="KW-1185">Reference proteome</keyword>
<accession>A0A225DM84</accession>
<dbReference type="RefSeq" id="WP_088257456.1">
    <property type="nucleotide sequence ID" value="NZ_NIDE01000014.1"/>
</dbReference>
<evidence type="ECO:0000313" key="2">
    <source>
        <dbReference type="Proteomes" id="UP000214646"/>
    </source>
</evidence>
<sequence length="289" mass="31855">MVRRDTTPPRLSLYLPVPLGVPGVESQSTGVFVPADYRAGDTVDLVLFLRGYDIKRPKAATSVDEYWNSPRHPVLKSFLFREEVNASGRNVILVVPALGPFAEVGKLKDDGGVQWFLDQILDGLWRSGPHAGRAKRPTVRNLILAAHSGGGVPLRRLAQVLGDDDIYKDKLKACWGFDSIYGVKDKDAEFWSDWAKGHPGTKVAMYYLFTEKDVGKNPKLPVGPGNPADHRVPTGTTFPALELERLAKARMLDNVAVVRGTKATTLNHNDVPRVHLSELLKAAPYLDAR</sequence>
<evidence type="ECO:0000313" key="1">
    <source>
        <dbReference type="EMBL" id="OWK37565.1"/>
    </source>
</evidence>
<organism evidence="1 2">
    <name type="scientific">Fimbriiglobus ruber</name>
    <dbReference type="NCBI Taxonomy" id="1908690"/>
    <lineage>
        <taxon>Bacteria</taxon>
        <taxon>Pseudomonadati</taxon>
        <taxon>Planctomycetota</taxon>
        <taxon>Planctomycetia</taxon>
        <taxon>Gemmatales</taxon>
        <taxon>Gemmataceae</taxon>
        <taxon>Fimbriiglobus</taxon>
    </lineage>
</organism>
<dbReference type="AlphaFoldDB" id="A0A225DM84"/>
<dbReference type="EMBL" id="NIDE01000014">
    <property type="protein sequence ID" value="OWK37565.1"/>
    <property type="molecule type" value="Genomic_DNA"/>
</dbReference>
<evidence type="ECO:0008006" key="3">
    <source>
        <dbReference type="Google" id="ProtNLM"/>
    </source>
</evidence>
<comment type="caution">
    <text evidence="1">The sequence shown here is derived from an EMBL/GenBank/DDBJ whole genome shotgun (WGS) entry which is preliminary data.</text>
</comment>
<name>A0A225DM84_9BACT</name>
<protein>
    <recommendedName>
        <fullName evidence="3">Alpha/beta hydrolase</fullName>
    </recommendedName>
</protein>
<dbReference type="OrthoDB" id="288689at2"/>